<evidence type="ECO:0000313" key="12">
    <source>
        <dbReference type="EMBL" id="WBO85315.1"/>
    </source>
</evidence>
<name>A0ABY7PR43_9BACT</name>
<evidence type="ECO:0000256" key="5">
    <source>
        <dbReference type="ARBA" id="ARBA00022519"/>
    </source>
</evidence>
<keyword evidence="9" id="KW-0472">Membrane</keyword>
<feature type="domain" description="TonB C-terminal" evidence="11">
    <location>
        <begin position="63"/>
        <end position="154"/>
    </location>
</feature>
<comment type="subcellular location">
    <subcellularLocation>
        <location evidence="1">Cell inner membrane</location>
        <topology evidence="1">Single-pass membrane protein</topology>
        <orientation evidence="1">Periplasmic side</orientation>
    </subcellularLocation>
</comment>
<dbReference type="PROSITE" id="PS52015">
    <property type="entry name" value="TONB_CTD"/>
    <property type="match status" value="1"/>
</dbReference>
<evidence type="ECO:0000256" key="2">
    <source>
        <dbReference type="ARBA" id="ARBA00006555"/>
    </source>
</evidence>
<evidence type="ECO:0000259" key="11">
    <source>
        <dbReference type="PROSITE" id="PS52015"/>
    </source>
</evidence>
<dbReference type="InterPro" id="IPR051045">
    <property type="entry name" value="TonB-dependent_transducer"/>
</dbReference>
<keyword evidence="13" id="KW-1185">Reference proteome</keyword>
<dbReference type="EMBL" id="CP115396">
    <property type="protein sequence ID" value="WBO85315.1"/>
    <property type="molecule type" value="Genomic_DNA"/>
</dbReference>
<dbReference type="InterPro" id="IPR006260">
    <property type="entry name" value="TonB/TolA_C"/>
</dbReference>
<keyword evidence="4" id="KW-1003">Cell membrane</keyword>
<feature type="chain" id="PRO_5046722759" evidence="10">
    <location>
        <begin position="19"/>
        <end position="154"/>
    </location>
</feature>
<evidence type="ECO:0000256" key="10">
    <source>
        <dbReference type="SAM" id="SignalP"/>
    </source>
</evidence>
<evidence type="ECO:0000256" key="8">
    <source>
        <dbReference type="ARBA" id="ARBA00022989"/>
    </source>
</evidence>
<keyword evidence="7" id="KW-0653">Protein transport</keyword>
<gene>
    <name evidence="12" type="ORF">O9Z63_03515</name>
</gene>
<keyword evidence="10" id="KW-0732">Signal</keyword>
<dbReference type="Gene3D" id="3.30.1150.10">
    <property type="match status" value="1"/>
</dbReference>
<sequence>MLRLATLVLLLLMPRLLAAQTAATAALTDSDTSLAGPATSASPAAPAAPLLYHAADEMPAFPGGAPAFQQFLRQKLRYPEEALRRNLSGKVHVSFVVDEQGHILDPKVVRGLGSGLDEEALRLVRIMPWWTPGRVAGQPVRVAYTLPIVFRALE</sequence>
<keyword evidence="8" id="KW-1133">Transmembrane helix</keyword>
<feature type="signal peptide" evidence="10">
    <location>
        <begin position="1"/>
        <end position="18"/>
    </location>
</feature>
<accession>A0ABY7PR43</accession>
<dbReference type="PANTHER" id="PTHR33446:SF2">
    <property type="entry name" value="PROTEIN TONB"/>
    <property type="match status" value="1"/>
</dbReference>
<dbReference type="SUPFAM" id="SSF74653">
    <property type="entry name" value="TolA/TonB C-terminal domain"/>
    <property type="match status" value="1"/>
</dbReference>
<dbReference type="PANTHER" id="PTHR33446">
    <property type="entry name" value="PROTEIN TONB-RELATED"/>
    <property type="match status" value="1"/>
</dbReference>
<dbReference type="Proteomes" id="UP001211872">
    <property type="component" value="Chromosome"/>
</dbReference>
<evidence type="ECO:0000313" key="13">
    <source>
        <dbReference type="Proteomes" id="UP001211872"/>
    </source>
</evidence>
<dbReference type="RefSeq" id="WP_270127917.1">
    <property type="nucleotide sequence ID" value="NZ_CP115396.1"/>
</dbReference>
<evidence type="ECO:0000256" key="6">
    <source>
        <dbReference type="ARBA" id="ARBA00022692"/>
    </source>
</evidence>
<comment type="similarity">
    <text evidence="2">Belongs to the TonB family.</text>
</comment>
<evidence type="ECO:0000256" key="4">
    <source>
        <dbReference type="ARBA" id="ARBA00022475"/>
    </source>
</evidence>
<reference evidence="12 13" key="1">
    <citation type="journal article" date="2011" name="Int. J. Syst. Evol. Microbiol.">
        <title>Hymenobacter yonginensis sp. nov., isolated from a mesotrophic artificial lake.</title>
        <authorList>
            <person name="Joung Y."/>
            <person name="Cho S.H."/>
            <person name="Kim H."/>
            <person name="Kim S.B."/>
            <person name="Joh K."/>
        </authorList>
    </citation>
    <scope>NUCLEOTIDE SEQUENCE [LARGE SCALE GENOMIC DNA]</scope>
    <source>
        <strain evidence="12 13">KCTC 22745</strain>
    </source>
</reference>
<proteinExistence type="inferred from homology"/>
<dbReference type="Pfam" id="PF03544">
    <property type="entry name" value="TonB_C"/>
    <property type="match status" value="1"/>
</dbReference>
<dbReference type="InterPro" id="IPR037682">
    <property type="entry name" value="TonB_C"/>
</dbReference>
<dbReference type="NCBIfam" id="TIGR01352">
    <property type="entry name" value="tonB_Cterm"/>
    <property type="match status" value="1"/>
</dbReference>
<evidence type="ECO:0000256" key="1">
    <source>
        <dbReference type="ARBA" id="ARBA00004383"/>
    </source>
</evidence>
<keyword evidence="6" id="KW-0812">Transmembrane</keyword>
<keyword evidence="5" id="KW-0997">Cell inner membrane</keyword>
<evidence type="ECO:0000256" key="9">
    <source>
        <dbReference type="ARBA" id="ARBA00023136"/>
    </source>
</evidence>
<protein>
    <submittedName>
        <fullName evidence="12">Energy transducer TonB</fullName>
    </submittedName>
</protein>
<evidence type="ECO:0000256" key="3">
    <source>
        <dbReference type="ARBA" id="ARBA00022448"/>
    </source>
</evidence>
<keyword evidence="3" id="KW-0813">Transport</keyword>
<evidence type="ECO:0000256" key="7">
    <source>
        <dbReference type="ARBA" id="ARBA00022927"/>
    </source>
</evidence>
<organism evidence="12 13">
    <name type="scientific">Hymenobacter yonginensis</name>
    <dbReference type="NCBI Taxonomy" id="748197"/>
    <lineage>
        <taxon>Bacteria</taxon>
        <taxon>Pseudomonadati</taxon>
        <taxon>Bacteroidota</taxon>
        <taxon>Cytophagia</taxon>
        <taxon>Cytophagales</taxon>
        <taxon>Hymenobacteraceae</taxon>
        <taxon>Hymenobacter</taxon>
    </lineage>
</organism>